<dbReference type="AlphaFoldDB" id="X1Q531"/>
<dbReference type="EMBL" id="BARV01027020">
    <property type="protein sequence ID" value="GAI46185.1"/>
    <property type="molecule type" value="Genomic_DNA"/>
</dbReference>
<dbReference type="Gene3D" id="3.40.1350.10">
    <property type="match status" value="1"/>
</dbReference>
<accession>X1Q531</accession>
<dbReference type="GO" id="GO:0004519">
    <property type="term" value="F:endonuclease activity"/>
    <property type="evidence" value="ECO:0007669"/>
    <property type="project" value="InterPro"/>
</dbReference>
<dbReference type="GO" id="GO:0003677">
    <property type="term" value="F:DNA binding"/>
    <property type="evidence" value="ECO:0007669"/>
    <property type="project" value="InterPro"/>
</dbReference>
<evidence type="ECO:0000259" key="1">
    <source>
        <dbReference type="Pfam" id="PF04471"/>
    </source>
</evidence>
<dbReference type="InterPro" id="IPR007560">
    <property type="entry name" value="Restrct_endonuc_IV_Mrr"/>
</dbReference>
<dbReference type="GO" id="GO:0009307">
    <property type="term" value="P:DNA restriction-modification system"/>
    <property type="evidence" value="ECO:0007669"/>
    <property type="project" value="InterPro"/>
</dbReference>
<proteinExistence type="predicted"/>
<reference evidence="2" key="1">
    <citation type="journal article" date="2014" name="Front. Microbiol.">
        <title>High frequency of phylogenetically diverse reductive dehalogenase-homologous genes in deep subseafloor sedimentary metagenomes.</title>
        <authorList>
            <person name="Kawai M."/>
            <person name="Futagami T."/>
            <person name="Toyoda A."/>
            <person name="Takaki Y."/>
            <person name="Nishi S."/>
            <person name="Hori S."/>
            <person name="Arai W."/>
            <person name="Tsubouchi T."/>
            <person name="Morono Y."/>
            <person name="Uchiyama I."/>
            <person name="Ito T."/>
            <person name="Fujiyama A."/>
            <person name="Inagaki F."/>
            <person name="Takami H."/>
        </authorList>
    </citation>
    <scope>NUCLEOTIDE SEQUENCE</scope>
    <source>
        <strain evidence="2">Expedition CK06-06</strain>
    </source>
</reference>
<feature type="domain" description="Restriction endonuclease type IV Mrr" evidence="1">
    <location>
        <begin position="9"/>
        <end position="101"/>
    </location>
</feature>
<gene>
    <name evidence="2" type="ORF">S06H3_43548</name>
</gene>
<dbReference type="Pfam" id="PF04471">
    <property type="entry name" value="Mrr_cat"/>
    <property type="match status" value="1"/>
</dbReference>
<organism evidence="2">
    <name type="scientific">marine sediment metagenome</name>
    <dbReference type="NCBI Taxonomy" id="412755"/>
    <lineage>
        <taxon>unclassified sequences</taxon>
        <taxon>metagenomes</taxon>
        <taxon>ecological metagenomes</taxon>
    </lineage>
</organism>
<dbReference type="InterPro" id="IPR011856">
    <property type="entry name" value="tRNA_endonuc-like_dom_sf"/>
</dbReference>
<comment type="caution">
    <text evidence="2">The sequence shown here is derived from an EMBL/GenBank/DDBJ whole genome shotgun (WGS) entry which is preliminary data.</text>
</comment>
<protein>
    <recommendedName>
        <fullName evidence="1">Restriction endonuclease type IV Mrr domain-containing protein</fullName>
    </recommendedName>
</protein>
<name>X1Q531_9ZZZZ</name>
<feature type="non-terminal residue" evidence="2">
    <location>
        <position position="1"/>
    </location>
</feature>
<evidence type="ECO:0000313" key="2">
    <source>
        <dbReference type="EMBL" id="GAI46185.1"/>
    </source>
</evidence>
<sequence length="193" mass="21974">RWKDYYEALRELSPHEFEVLCRNVLKILGARNVRLTKQTKDEGIDFYGRLSVADLIQPFSAFRPFESFLEIWLVGQAKHYRTVKVATPDLRELVGSVNLATARTFADLDPNKYADLQIRVADPVFMLFFTTGKISIDGWQLITKSGIVAMDGEMLAAFLADHNIAIADEDGAKRFSRDAFFEWLKEFSSDPSA</sequence>